<dbReference type="Pfam" id="PF02747">
    <property type="entry name" value="PCNA_C"/>
    <property type="match status" value="1"/>
</dbReference>
<dbReference type="PROSITE" id="PS00293">
    <property type="entry name" value="PCNA_2"/>
    <property type="match status" value="1"/>
</dbReference>
<dbReference type="GO" id="GO:0008478">
    <property type="term" value="F:pyridoxal kinase activity"/>
    <property type="evidence" value="ECO:0007669"/>
    <property type="project" value="InterPro"/>
</dbReference>
<dbReference type="GO" id="GO:0043626">
    <property type="term" value="C:PCNA complex"/>
    <property type="evidence" value="ECO:0007669"/>
    <property type="project" value="UniProtKB-ARBA"/>
</dbReference>
<comment type="function">
    <text evidence="12">This protein is an auxiliary protein of DNA polymerase delta and is involved in the control of eukaryotic DNA replication by increasing the polymerase's processivity during elongation of the leading strand.</text>
</comment>
<feature type="domain" description="Pyridoxamine kinase/Phosphomethylpyrimidine kinase" evidence="17">
    <location>
        <begin position="339"/>
        <end position="432"/>
    </location>
</feature>
<evidence type="ECO:0000256" key="4">
    <source>
        <dbReference type="ARBA" id="ARBA00022679"/>
    </source>
</evidence>
<accession>A0AAN7AXT8</accession>
<dbReference type="FunFam" id="3.70.10.10:FF:000001">
    <property type="entry name" value="Proliferating cell nuclear antigen"/>
    <property type="match status" value="1"/>
</dbReference>
<reference evidence="18" key="1">
    <citation type="journal article" date="2023" name="Mol. Phylogenet. Evol.">
        <title>Genome-scale phylogeny and comparative genomics of the fungal order Sordariales.</title>
        <authorList>
            <person name="Hensen N."/>
            <person name="Bonometti L."/>
            <person name="Westerberg I."/>
            <person name="Brannstrom I.O."/>
            <person name="Guillou S."/>
            <person name="Cros-Aarteil S."/>
            <person name="Calhoun S."/>
            <person name="Haridas S."/>
            <person name="Kuo A."/>
            <person name="Mondo S."/>
            <person name="Pangilinan J."/>
            <person name="Riley R."/>
            <person name="LaButti K."/>
            <person name="Andreopoulos B."/>
            <person name="Lipzen A."/>
            <person name="Chen C."/>
            <person name="Yan M."/>
            <person name="Daum C."/>
            <person name="Ng V."/>
            <person name="Clum A."/>
            <person name="Steindorff A."/>
            <person name="Ohm R.A."/>
            <person name="Martin F."/>
            <person name="Silar P."/>
            <person name="Natvig D.O."/>
            <person name="Lalanne C."/>
            <person name="Gautier V."/>
            <person name="Ament-Velasquez S.L."/>
            <person name="Kruys A."/>
            <person name="Hutchinson M.I."/>
            <person name="Powell A.J."/>
            <person name="Barry K."/>
            <person name="Miller A.N."/>
            <person name="Grigoriev I.V."/>
            <person name="Debuchy R."/>
            <person name="Gladieux P."/>
            <person name="Hiltunen Thoren M."/>
            <person name="Johannesson H."/>
        </authorList>
    </citation>
    <scope>NUCLEOTIDE SEQUENCE</scope>
    <source>
        <strain evidence="18">CBS 315.58</strain>
    </source>
</reference>
<feature type="domain" description="Proliferating cell nuclear antigen PCNA N-terminal" evidence="15">
    <location>
        <begin position="1"/>
        <end position="122"/>
    </location>
</feature>
<feature type="region of interest" description="Disordered" evidence="14">
    <location>
        <begin position="550"/>
        <end position="570"/>
    </location>
</feature>
<dbReference type="SUPFAM" id="SSF53613">
    <property type="entry name" value="Ribokinase-like"/>
    <property type="match status" value="1"/>
</dbReference>
<comment type="similarity">
    <text evidence="2">Belongs to the pyridoxine kinase family.</text>
</comment>
<dbReference type="SUPFAM" id="SSF55979">
    <property type="entry name" value="DNA clamp"/>
    <property type="match status" value="2"/>
</dbReference>
<dbReference type="NCBIfam" id="TIGR00687">
    <property type="entry name" value="pyridox_kin"/>
    <property type="match status" value="1"/>
</dbReference>
<dbReference type="GO" id="GO:0005524">
    <property type="term" value="F:ATP binding"/>
    <property type="evidence" value="ECO:0007669"/>
    <property type="project" value="UniProtKB-KW"/>
</dbReference>
<comment type="subcellular location">
    <subcellularLocation>
        <location evidence="1 12">Nucleus</location>
    </subcellularLocation>
</comment>
<dbReference type="GO" id="GO:0006275">
    <property type="term" value="P:regulation of DNA replication"/>
    <property type="evidence" value="ECO:0007669"/>
    <property type="project" value="InterPro"/>
</dbReference>
<dbReference type="PROSITE" id="PS01251">
    <property type="entry name" value="PCNA_1"/>
    <property type="match status" value="1"/>
</dbReference>
<keyword evidence="19" id="KW-1185">Reference proteome</keyword>
<dbReference type="EMBL" id="MU863877">
    <property type="protein sequence ID" value="KAK4205371.1"/>
    <property type="molecule type" value="Genomic_DNA"/>
</dbReference>
<keyword evidence="7" id="KW-0418">Kinase</keyword>
<dbReference type="Pfam" id="PF08543">
    <property type="entry name" value="Phos_pyr_kin"/>
    <property type="match status" value="1"/>
</dbReference>
<protein>
    <recommendedName>
        <fullName evidence="12">DNA sliding clamp PCNA</fullName>
    </recommendedName>
</protein>
<dbReference type="InterPro" id="IPR046938">
    <property type="entry name" value="DNA_clamp_sf"/>
</dbReference>
<dbReference type="CDD" id="cd01173">
    <property type="entry name" value="pyridoxal_pyridoxamine_kinase"/>
    <property type="match status" value="1"/>
</dbReference>
<keyword evidence="6" id="KW-0547">Nucleotide-binding</keyword>
<dbReference type="AlphaFoldDB" id="A0AAN7AXT8"/>
<evidence type="ECO:0000256" key="3">
    <source>
        <dbReference type="ARBA" id="ARBA00010462"/>
    </source>
</evidence>
<gene>
    <name evidence="18" type="ORF">QBC40DRAFT_336368</name>
</gene>
<feature type="domain" description="Proliferating cell nuclear antigen PCNA C-terminal" evidence="16">
    <location>
        <begin position="126"/>
        <end position="253"/>
    </location>
</feature>
<evidence type="ECO:0000256" key="7">
    <source>
        <dbReference type="ARBA" id="ARBA00022777"/>
    </source>
</evidence>
<comment type="similarity">
    <text evidence="3 13">Belongs to the PCNA family.</text>
</comment>
<keyword evidence="4" id="KW-0808">Transferase</keyword>
<dbReference type="InterPro" id="IPR004625">
    <property type="entry name" value="PyrdxlKinase"/>
</dbReference>
<dbReference type="GO" id="GO:0006298">
    <property type="term" value="P:mismatch repair"/>
    <property type="evidence" value="ECO:0007669"/>
    <property type="project" value="TreeGrafter"/>
</dbReference>
<sequence length="606" mass="65726">MLEARLSTAQVLKKVVDAIKDLVQDCNFDCNDSGIALQAMDNSHVALVSMMLKAETFAPFRCDRNIALGVNLTSLTKVLRAAGNDDTLTLKAEDAPDVLNLVFESGADRISEYDLKLMDIDQEHLGIPDTEYAATITMSSAEFKRITTDLMAMSESVTIEASKDGVKFSSTGDIGNGAITLRQHNNVEKPSESIDIELSEPVSLTFSLKYLTNFCKAQPLSTQVKLCLSAEVPLMVEYAMEGGSYLRFYLAPKIGDDDYVGNKIASFTMQSLGCDVAALNTVDFSNHTGYGQWKGTRSTPAQILDLWAGLKQSYLDDFDMMLSGYVPGAPALEAVGQIAEELRSKSKSGKFFWVLDPVMGDNGNLYVGGEVVPVYRGLVGRADLVLPNQFEAELLSEVKITDMVSLGKAIEVLHERFGVPHVVITSVSLPDNTNGDTPGKTLSVVGSSMTSNRKPRGFKISFPAIDCYFSGTGDMFAALMVVRMREAVWNASATKEPGLDGRRSWLSEDGVDALDLPLARAAEKVLGSMHEVLAKTAEGMGERLAGMVRGVKEQGGRNGDGDGDGEGEGLGRKQMQVLKSKAAELKLVRYLDSLREPKVVFKARKL</sequence>
<evidence type="ECO:0000256" key="6">
    <source>
        <dbReference type="ARBA" id="ARBA00022741"/>
    </source>
</evidence>
<dbReference type="GO" id="GO:0030337">
    <property type="term" value="F:DNA polymerase processivity factor activity"/>
    <property type="evidence" value="ECO:0007669"/>
    <property type="project" value="InterPro"/>
</dbReference>
<evidence type="ECO:0000259" key="17">
    <source>
        <dbReference type="Pfam" id="PF08543"/>
    </source>
</evidence>
<organism evidence="18 19">
    <name type="scientific">Triangularia verruculosa</name>
    <dbReference type="NCBI Taxonomy" id="2587418"/>
    <lineage>
        <taxon>Eukaryota</taxon>
        <taxon>Fungi</taxon>
        <taxon>Dikarya</taxon>
        <taxon>Ascomycota</taxon>
        <taxon>Pezizomycotina</taxon>
        <taxon>Sordariomycetes</taxon>
        <taxon>Sordariomycetidae</taxon>
        <taxon>Sordariales</taxon>
        <taxon>Podosporaceae</taxon>
        <taxon>Triangularia</taxon>
    </lineage>
</organism>
<evidence type="ECO:0000256" key="10">
    <source>
        <dbReference type="ARBA" id="ARBA00023242"/>
    </source>
</evidence>
<evidence type="ECO:0000256" key="9">
    <source>
        <dbReference type="ARBA" id="ARBA00023125"/>
    </source>
</evidence>
<keyword evidence="5 13" id="KW-0235">DNA replication</keyword>
<evidence type="ECO:0000313" key="18">
    <source>
        <dbReference type="EMBL" id="KAK4205371.1"/>
    </source>
</evidence>
<dbReference type="InterPro" id="IPR000730">
    <property type="entry name" value="Pr_cel_nuc_antig"/>
</dbReference>
<dbReference type="InterPro" id="IPR013749">
    <property type="entry name" value="PM/HMP-P_kinase-1"/>
</dbReference>
<dbReference type="InterPro" id="IPR022649">
    <property type="entry name" value="Pr_cel_nuc_antig_C"/>
</dbReference>
<evidence type="ECO:0000259" key="15">
    <source>
        <dbReference type="Pfam" id="PF00705"/>
    </source>
</evidence>
<keyword evidence="8" id="KW-0067">ATP-binding</keyword>
<evidence type="ECO:0000256" key="5">
    <source>
        <dbReference type="ARBA" id="ARBA00022705"/>
    </source>
</evidence>
<name>A0AAN7AXT8_9PEZI</name>
<dbReference type="PANTHER" id="PTHR11352">
    <property type="entry name" value="PROLIFERATING CELL NUCLEAR ANTIGEN"/>
    <property type="match status" value="1"/>
</dbReference>
<evidence type="ECO:0000256" key="13">
    <source>
        <dbReference type="RuleBase" id="RU003671"/>
    </source>
</evidence>
<dbReference type="GO" id="GO:0003677">
    <property type="term" value="F:DNA binding"/>
    <property type="evidence" value="ECO:0007669"/>
    <property type="project" value="UniProtKB-KW"/>
</dbReference>
<dbReference type="HAMAP" id="MF_00317">
    <property type="entry name" value="DNApol_clamp_arch"/>
    <property type="match status" value="1"/>
</dbReference>
<evidence type="ECO:0000256" key="1">
    <source>
        <dbReference type="ARBA" id="ARBA00004123"/>
    </source>
</evidence>
<reference evidence="18" key="2">
    <citation type="submission" date="2023-05" db="EMBL/GenBank/DDBJ databases">
        <authorList>
            <consortium name="Lawrence Berkeley National Laboratory"/>
            <person name="Steindorff A."/>
            <person name="Hensen N."/>
            <person name="Bonometti L."/>
            <person name="Westerberg I."/>
            <person name="Brannstrom I.O."/>
            <person name="Guillou S."/>
            <person name="Cros-Aarteil S."/>
            <person name="Calhoun S."/>
            <person name="Haridas S."/>
            <person name="Kuo A."/>
            <person name="Mondo S."/>
            <person name="Pangilinan J."/>
            <person name="Riley R."/>
            <person name="Labutti K."/>
            <person name="Andreopoulos B."/>
            <person name="Lipzen A."/>
            <person name="Chen C."/>
            <person name="Yanf M."/>
            <person name="Daum C."/>
            <person name="Ng V."/>
            <person name="Clum A."/>
            <person name="Ohm R."/>
            <person name="Martin F."/>
            <person name="Silar P."/>
            <person name="Natvig D."/>
            <person name="Lalanne C."/>
            <person name="Gautier V."/>
            <person name="Ament-Velasquez S.L."/>
            <person name="Kruys A."/>
            <person name="Hutchinson M.I."/>
            <person name="Powell A.J."/>
            <person name="Barry K."/>
            <person name="Miller A.N."/>
            <person name="Grigoriev I.V."/>
            <person name="Debuchy R."/>
            <person name="Gladieux P."/>
            <person name="Thoren M.H."/>
            <person name="Johannesson H."/>
        </authorList>
    </citation>
    <scope>NUCLEOTIDE SEQUENCE</scope>
    <source>
        <strain evidence="18">CBS 315.58</strain>
    </source>
</reference>
<proteinExistence type="inferred from homology"/>
<dbReference type="InterPro" id="IPR029056">
    <property type="entry name" value="Ribokinase-like"/>
</dbReference>
<evidence type="ECO:0000256" key="8">
    <source>
        <dbReference type="ARBA" id="ARBA00022840"/>
    </source>
</evidence>
<evidence type="ECO:0000256" key="12">
    <source>
        <dbReference type="RuleBase" id="RU000641"/>
    </source>
</evidence>
<dbReference type="Proteomes" id="UP001303160">
    <property type="component" value="Unassembled WGS sequence"/>
</dbReference>
<dbReference type="Gene3D" id="3.10.150.10">
    <property type="entry name" value="DNA Polymerase III, subunit A, domain 2"/>
    <property type="match status" value="2"/>
</dbReference>
<evidence type="ECO:0000256" key="14">
    <source>
        <dbReference type="SAM" id="MobiDB-lite"/>
    </source>
</evidence>
<evidence type="ECO:0000313" key="19">
    <source>
        <dbReference type="Proteomes" id="UP001303160"/>
    </source>
</evidence>
<comment type="function">
    <text evidence="11">This protein is an auxiliary protein of DNA polymerase delta and is involved in the control of eukaryotic DNA replication by increasing the polymerase's processibility during elongation of the leading strand. Involved in DNA repair.</text>
</comment>
<dbReference type="FunFam" id="3.10.150.10:FF:000008">
    <property type="entry name" value="Proliferating cell nuclear antigen"/>
    <property type="match status" value="1"/>
</dbReference>
<dbReference type="Pfam" id="PF00705">
    <property type="entry name" value="PCNA_N"/>
    <property type="match status" value="1"/>
</dbReference>
<dbReference type="InterPro" id="IPR022659">
    <property type="entry name" value="Pr_cel_nuc_antig_CS"/>
</dbReference>
<keyword evidence="10 12" id="KW-0539">Nucleus</keyword>
<dbReference type="GO" id="GO:0009443">
    <property type="term" value="P:pyridoxal 5'-phosphate salvage"/>
    <property type="evidence" value="ECO:0007669"/>
    <property type="project" value="InterPro"/>
</dbReference>
<comment type="caution">
    <text evidence="18">The sequence shown here is derived from an EMBL/GenBank/DDBJ whole genome shotgun (WGS) entry which is preliminary data.</text>
</comment>
<dbReference type="CDD" id="cd00577">
    <property type="entry name" value="PCNA"/>
    <property type="match status" value="1"/>
</dbReference>
<dbReference type="GO" id="GO:0070987">
    <property type="term" value="P:error-free translesion synthesis"/>
    <property type="evidence" value="ECO:0007669"/>
    <property type="project" value="UniProtKB-ARBA"/>
</dbReference>
<dbReference type="InterPro" id="IPR022648">
    <property type="entry name" value="Pr_cel_nuc_antig_N"/>
</dbReference>
<evidence type="ECO:0000259" key="16">
    <source>
        <dbReference type="Pfam" id="PF02747"/>
    </source>
</evidence>
<dbReference type="PRINTS" id="PR00339">
    <property type="entry name" value="PCNACYCLIN"/>
</dbReference>
<evidence type="ECO:0000256" key="11">
    <source>
        <dbReference type="ARBA" id="ARBA00054163"/>
    </source>
</evidence>
<dbReference type="GO" id="GO:0006273">
    <property type="term" value="P:lagging strand elongation"/>
    <property type="evidence" value="ECO:0007669"/>
    <property type="project" value="UniProtKB-ARBA"/>
</dbReference>
<dbReference type="GO" id="GO:0006272">
    <property type="term" value="P:leading strand elongation"/>
    <property type="evidence" value="ECO:0007669"/>
    <property type="project" value="TreeGrafter"/>
</dbReference>
<keyword evidence="9 13" id="KW-0238">DNA-binding</keyword>
<evidence type="ECO:0000256" key="2">
    <source>
        <dbReference type="ARBA" id="ARBA00008805"/>
    </source>
</evidence>
<dbReference type="Gene3D" id="3.40.1190.20">
    <property type="match status" value="1"/>
</dbReference>
<dbReference type="FunFam" id="3.10.150.10:FF:000006">
    <property type="entry name" value="Proliferating cell nuclear antigen"/>
    <property type="match status" value="1"/>
</dbReference>
<dbReference type="NCBIfam" id="TIGR00590">
    <property type="entry name" value="pcna"/>
    <property type="match status" value="1"/>
</dbReference>
<dbReference type="PANTHER" id="PTHR11352:SF0">
    <property type="entry name" value="PROLIFERATING CELL NUCLEAR ANTIGEN"/>
    <property type="match status" value="1"/>
</dbReference>